<dbReference type="Pfam" id="PF18478">
    <property type="entry name" value="PIN_10"/>
    <property type="match status" value="1"/>
</dbReference>
<dbReference type="EMBL" id="MWQN01000001">
    <property type="protein sequence ID" value="OPC82259.1"/>
    <property type="molecule type" value="Genomic_DNA"/>
</dbReference>
<evidence type="ECO:0000313" key="2">
    <source>
        <dbReference type="EMBL" id="OPC82259.1"/>
    </source>
</evidence>
<protein>
    <recommendedName>
        <fullName evidence="1">VapC45 PIN like domain-containing protein</fullName>
    </recommendedName>
</protein>
<organism evidence="2 3">
    <name type="scientific">Embleya scabrispora</name>
    <dbReference type="NCBI Taxonomy" id="159449"/>
    <lineage>
        <taxon>Bacteria</taxon>
        <taxon>Bacillati</taxon>
        <taxon>Actinomycetota</taxon>
        <taxon>Actinomycetes</taxon>
        <taxon>Kitasatosporales</taxon>
        <taxon>Streptomycetaceae</taxon>
        <taxon>Embleya</taxon>
    </lineage>
</organism>
<dbReference type="Proteomes" id="UP000190037">
    <property type="component" value="Unassembled WGS sequence"/>
</dbReference>
<dbReference type="AlphaFoldDB" id="A0A1T3NZH6"/>
<reference evidence="2 3" key="1">
    <citation type="submission" date="2017-03" db="EMBL/GenBank/DDBJ databases">
        <title>Draft genome sequence of Streptomyces scabrisporus NF3, endophyte isolated from Amphipterygium adstringens.</title>
        <authorList>
            <person name="Vazquez M."/>
            <person name="Ceapa C.D."/>
            <person name="Rodriguez Luna D."/>
            <person name="Sanchez Esquivel S."/>
        </authorList>
    </citation>
    <scope>NUCLEOTIDE SEQUENCE [LARGE SCALE GENOMIC DNA]</scope>
    <source>
        <strain evidence="2 3">NF3</strain>
    </source>
</reference>
<evidence type="ECO:0000259" key="1">
    <source>
        <dbReference type="Pfam" id="PF18478"/>
    </source>
</evidence>
<dbReference type="OrthoDB" id="3699343at2"/>
<keyword evidence="3" id="KW-1185">Reference proteome</keyword>
<sequence length="143" mass="16329">MRILIDENTAVQLLEILRHLLPQHEVRHVTEIKWSGKKDVPVLLDAGKRGFDVFITKDAHQLDDPDETDAIKRSRLHHVRYGQKERGLAGLALAIGAVVAATPSIIKDLEQCEGQRLVHIAGLNPKHRYEIADPRKEPPRYWR</sequence>
<dbReference type="InterPro" id="IPR041375">
    <property type="entry name" value="VapC45_PIN-like"/>
</dbReference>
<comment type="caution">
    <text evidence="2">The sequence shown here is derived from an EMBL/GenBank/DDBJ whole genome shotgun (WGS) entry which is preliminary data.</text>
</comment>
<proteinExistence type="predicted"/>
<feature type="domain" description="VapC45 PIN like" evidence="1">
    <location>
        <begin position="1"/>
        <end position="78"/>
    </location>
</feature>
<name>A0A1T3NZH6_9ACTN</name>
<dbReference type="RefSeq" id="WP_078976528.1">
    <property type="nucleotide sequence ID" value="NZ_MWQN01000001.1"/>
</dbReference>
<gene>
    <name evidence="2" type="ORF">B4N89_16150</name>
</gene>
<accession>A0A1T3NZH6</accession>
<evidence type="ECO:0000313" key="3">
    <source>
        <dbReference type="Proteomes" id="UP000190037"/>
    </source>
</evidence>